<dbReference type="InterPro" id="IPR036285">
    <property type="entry name" value="PRP4-like_sf"/>
</dbReference>
<dbReference type="SMART" id="SM00500">
    <property type="entry name" value="SFM"/>
    <property type="match status" value="1"/>
</dbReference>
<dbReference type="GO" id="GO:0017070">
    <property type="term" value="F:U6 snRNA binding"/>
    <property type="evidence" value="ECO:0007669"/>
    <property type="project" value="TreeGrafter"/>
</dbReference>
<keyword evidence="3" id="KW-0687">Ribonucleoprotein</keyword>
<dbReference type="PANTHER" id="PTHR19846:SF0">
    <property type="entry name" value="PRE-MRNA PROCESSING FACTOR 4"/>
    <property type="match status" value="1"/>
</dbReference>
<dbReference type="STRING" id="418985.A0A1V9XLN0"/>
<feature type="compositionally biased region" description="Basic and acidic residues" evidence="1">
    <location>
        <begin position="46"/>
        <end position="56"/>
    </location>
</feature>
<dbReference type="Pfam" id="PF08799">
    <property type="entry name" value="PRP4"/>
    <property type="match status" value="1"/>
</dbReference>
<evidence type="ECO:0000313" key="3">
    <source>
        <dbReference type="EMBL" id="OQR74389.1"/>
    </source>
</evidence>
<name>A0A1V9XLN0_9ACAR</name>
<gene>
    <name evidence="3" type="ORF">BIW11_09109</name>
</gene>
<dbReference type="EMBL" id="MNPL01008064">
    <property type="protein sequence ID" value="OQR74389.1"/>
    <property type="molecule type" value="Genomic_DNA"/>
</dbReference>
<dbReference type="GO" id="GO:0046540">
    <property type="term" value="C:U4/U6 x U5 tri-snRNP complex"/>
    <property type="evidence" value="ECO:0007669"/>
    <property type="project" value="TreeGrafter"/>
</dbReference>
<dbReference type="OrthoDB" id="540662at2759"/>
<reference evidence="3 4" key="1">
    <citation type="journal article" date="2017" name="Gigascience">
        <title>Draft genome of the honey bee ectoparasitic mite, Tropilaelaps mercedesae, is shaped by the parasitic life history.</title>
        <authorList>
            <person name="Dong X."/>
            <person name="Armstrong S.D."/>
            <person name="Xia D."/>
            <person name="Makepeace B.L."/>
            <person name="Darby A.C."/>
            <person name="Kadowaki T."/>
        </authorList>
    </citation>
    <scope>NUCLEOTIDE SEQUENCE [LARGE SCALE GENOMIC DNA]</scope>
    <source>
        <strain evidence="3">Wuxi-XJTLU</strain>
    </source>
</reference>
<feature type="non-terminal residue" evidence="3">
    <location>
        <position position="141"/>
    </location>
</feature>
<comment type="caution">
    <text evidence="3">The sequence shown here is derived from an EMBL/GenBank/DDBJ whole genome shotgun (WGS) entry which is preliminary data.</text>
</comment>
<dbReference type="AlphaFoldDB" id="A0A1V9XLN0"/>
<keyword evidence="4" id="KW-1185">Reference proteome</keyword>
<feature type="domain" description="Pre-mRNA processing factor 4 (PRP4)-like" evidence="2">
    <location>
        <begin position="98"/>
        <end position="140"/>
    </location>
</feature>
<proteinExistence type="predicted"/>
<dbReference type="InterPro" id="IPR014906">
    <property type="entry name" value="PRP4-like"/>
</dbReference>
<dbReference type="Gene3D" id="4.10.280.110">
    <property type="entry name" value="Pre-mRNA processing factor 4 domain"/>
    <property type="match status" value="1"/>
</dbReference>
<dbReference type="PANTHER" id="PTHR19846">
    <property type="entry name" value="WD40 REPEAT PROTEIN"/>
    <property type="match status" value="1"/>
</dbReference>
<evidence type="ECO:0000259" key="2">
    <source>
        <dbReference type="SMART" id="SM00500"/>
    </source>
</evidence>
<evidence type="ECO:0000256" key="1">
    <source>
        <dbReference type="SAM" id="MobiDB-lite"/>
    </source>
</evidence>
<dbReference type="GO" id="GO:0000398">
    <property type="term" value="P:mRNA splicing, via spliceosome"/>
    <property type="evidence" value="ECO:0007669"/>
    <property type="project" value="TreeGrafter"/>
</dbReference>
<dbReference type="GO" id="GO:0030621">
    <property type="term" value="F:U4 snRNA binding"/>
    <property type="evidence" value="ECO:0007669"/>
    <property type="project" value="TreeGrafter"/>
</dbReference>
<feature type="region of interest" description="Disordered" evidence="1">
    <location>
        <begin position="1"/>
        <end position="70"/>
    </location>
</feature>
<accession>A0A1V9XLN0</accession>
<dbReference type="SUPFAM" id="SSF158230">
    <property type="entry name" value="PRP4-like"/>
    <property type="match status" value="1"/>
</dbReference>
<sequence>MSESEDEVQFVHKQKIVHYGSLEEEERRRLEAHSQNNSESDDSDDSGDRNGSDGHSGEGPGSAAEYLALEEERMSREKQLLLDELERKKRARKLNVPTDDGQVKSILREIGHPICFFGEGPADRRERLRNILAKDETVTAL</sequence>
<organism evidence="3 4">
    <name type="scientific">Tropilaelaps mercedesae</name>
    <dbReference type="NCBI Taxonomy" id="418985"/>
    <lineage>
        <taxon>Eukaryota</taxon>
        <taxon>Metazoa</taxon>
        <taxon>Ecdysozoa</taxon>
        <taxon>Arthropoda</taxon>
        <taxon>Chelicerata</taxon>
        <taxon>Arachnida</taxon>
        <taxon>Acari</taxon>
        <taxon>Parasitiformes</taxon>
        <taxon>Mesostigmata</taxon>
        <taxon>Gamasina</taxon>
        <taxon>Dermanyssoidea</taxon>
        <taxon>Laelapidae</taxon>
        <taxon>Tropilaelaps</taxon>
    </lineage>
</organism>
<protein>
    <submittedName>
        <fullName evidence="3">U4/U6 small nuclear ribonucleoprotein Prp4-like</fullName>
    </submittedName>
</protein>
<dbReference type="Proteomes" id="UP000192247">
    <property type="component" value="Unassembled WGS sequence"/>
</dbReference>
<evidence type="ECO:0000313" key="4">
    <source>
        <dbReference type="Proteomes" id="UP000192247"/>
    </source>
</evidence>
<dbReference type="InParanoid" id="A0A1V9XLN0"/>